<gene>
    <name evidence="2" type="ORF">SAMN04488042_10926</name>
</gene>
<feature type="chain" id="PRO_5011659057" description="DUF3108 domain-containing protein" evidence="1">
    <location>
        <begin position="38"/>
        <end position="249"/>
    </location>
</feature>
<dbReference type="Pfam" id="PF11306">
    <property type="entry name" value="DUF3108"/>
    <property type="match status" value="1"/>
</dbReference>
<reference evidence="2 3" key="1">
    <citation type="submission" date="2016-10" db="EMBL/GenBank/DDBJ databases">
        <authorList>
            <person name="de Groot N.N."/>
        </authorList>
    </citation>
    <scope>NUCLEOTIDE SEQUENCE [LARGE SCALE GENOMIC DNA]</scope>
    <source>
        <strain evidence="2 3">DSM 15283</strain>
    </source>
</reference>
<sequence>MPRHSRLCPARPRRARRFPALALPCAAALMAATPSLAETQGWSVHAFGLKVGELRLTVSENATSYTGSGGFRTTGLAGVLRRIRFSVSARGRISQGSYRPITYDGSIDTGRRVSETRLEYSGTLPVKVAGAQDPATPIPEADLRGAHDPMTLMWQVLQDQDAKTLCQLSQTQYDGTRLVRITLTSRSNDGDSVTCSGTYDRIGGYSAEELAEMKTSPISVTYRNTGATWRATQLRVKTRHGSATLYRQD</sequence>
<dbReference type="STRING" id="254406.SAMN04488042_10926"/>
<evidence type="ECO:0000256" key="1">
    <source>
        <dbReference type="SAM" id="SignalP"/>
    </source>
</evidence>
<feature type="signal peptide" evidence="1">
    <location>
        <begin position="1"/>
        <end position="37"/>
    </location>
</feature>
<dbReference type="OrthoDB" id="7844015at2"/>
<accession>A0A1I4RX91</accession>
<evidence type="ECO:0000313" key="2">
    <source>
        <dbReference type="EMBL" id="SFM56630.1"/>
    </source>
</evidence>
<organism evidence="2 3">
    <name type="scientific">Shimia aestuarii</name>
    <dbReference type="NCBI Taxonomy" id="254406"/>
    <lineage>
        <taxon>Bacteria</taxon>
        <taxon>Pseudomonadati</taxon>
        <taxon>Pseudomonadota</taxon>
        <taxon>Alphaproteobacteria</taxon>
        <taxon>Rhodobacterales</taxon>
        <taxon>Roseobacteraceae</taxon>
    </lineage>
</organism>
<dbReference type="AlphaFoldDB" id="A0A1I4RX91"/>
<name>A0A1I4RX91_9RHOB</name>
<evidence type="ECO:0008006" key="4">
    <source>
        <dbReference type="Google" id="ProtNLM"/>
    </source>
</evidence>
<dbReference type="Proteomes" id="UP000199144">
    <property type="component" value="Unassembled WGS sequence"/>
</dbReference>
<proteinExistence type="predicted"/>
<evidence type="ECO:0000313" key="3">
    <source>
        <dbReference type="Proteomes" id="UP000199144"/>
    </source>
</evidence>
<keyword evidence="1" id="KW-0732">Signal</keyword>
<keyword evidence="3" id="KW-1185">Reference proteome</keyword>
<dbReference type="EMBL" id="FOTQ01000009">
    <property type="protein sequence ID" value="SFM56630.1"/>
    <property type="molecule type" value="Genomic_DNA"/>
</dbReference>
<dbReference type="InterPro" id="IPR021457">
    <property type="entry name" value="DUF3108"/>
</dbReference>
<protein>
    <recommendedName>
        <fullName evidence="4">DUF3108 domain-containing protein</fullName>
    </recommendedName>
</protein>